<dbReference type="Proteomes" id="UP000026962">
    <property type="component" value="Chromosome 5"/>
</dbReference>
<organism evidence="1">
    <name type="scientific">Oryza punctata</name>
    <name type="common">Red rice</name>
    <dbReference type="NCBI Taxonomy" id="4537"/>
    <lineage>
        <taxon>Eukaryota</taxon>
        <taxon>Viridiplantae</taxon>
        <taxon>Streptophyta</taxon>
        <taxon>Embryophyta</taxon>
        <taxon>Tracheophyta</taxon>
        <taxon>Spermatophyta</taxon>
        <taxon>Magnoliopsida</taxon>
        <taxon>Liliopsida</taxon>
        <taxon>Poales</taxon>
        <taxon>Poaceae</taxon>
        <taxon>BOP clade</taxon>
        <taxon>Oryzoideae</taxon>
        <taxon>Oryzeae</taxon>
        <taxon>Oryzinae</taxon>
        <taxon>Oryza</taxon>
    </lineage>
</organism>
<reference evidence="1" key="1">
    <citation type="submission" date="2015-04" db="UniProtKB">
        <authorList>
            <consortium name="EnsemblPlants"/>
        </authorList>
    </citation>
    <scope>IDENTIFICATION</scope>
</reference>
<proteinExistence type="predicted"/>
<keyword evidence="2" id="KW-1185">Reference proteome</keyword>
<evidence type="ECO:0000313" key="1">
    <source>
        <dbReference type="EnsemblPlants" id="OPUNC05G04740.1"/>
    </source>
</evidence>
<name>A0A0E0KZ49_ORYPU</name>
<dbReference type="OMA" id="WDHEIRI"/>
<sequence>MDRNESCVIENLGPVGIFPMFHSTRKYCHMAAKTSSWARLEARAIGLPPPPSSSAVIATLSSIYRSPAAGRESWGNEGRREGRLDDTWIHKDSGWDHEIRIRSESNSVFFDGVLHLITLEDVVAAVDMEGNTWRTIPMPQSLAEPFDGIAEGFIGLSQGYLYFVNTDHDKPYKVSVWVLEDYNSEQWIWKHTVSHLHLFRTKRLLFGHDYKVVSIHPERNIIFLVLSHSKMLMSYELDSREVHFICGIGGSSEWLLYYLPYVPLYSESLADGH</sequence>
<dbReference type="InterPro" id="IPR055290">
    <property type="entry name" value="At3g26010-like"/>
</dbReference>
<dbReference type="AlphaFoldDB" id="A0A0E0KZ49"/>
<dbReference type="PANTHER" id="PTHR35546">
    <property type="entry name" value="F-BOX PROTEIN INTERACTION DOMAIN PROTEIN-RELATED"/>
    <property type="match status" value="1"/>
</dbReference>
<protein>
    <recommendedName>
        <fullName evidence="3">F-box associated domain-containing protein</fullName>
    </recommendedName>
</protein>
<dbReference type="EnsemblPlants" id="OPUNC05G04740.1">
    <property type="protein sequence ID" value="OPUNC05G04740.1"/>
    <property type="gene ID" value="OPUNC05G04740"/>
</dbReference>
<reference evidence="1" key="2">
    <citation type="submission" date="2018-05" db="EMBL/GenBank/DDBJ databases">
        <title>OpunRS2 (Oryza punctata Reference Sequence Version 2).</title>
        <authorList>
            <person name="Zhang J."/>
            <person name="Kudrna D."/>
            <person name="Lee S."/>
            <person name="Talag J."/>
            <person name="Welchert J."/>
            <person name="Wing R.A."/>
        </authorList>
    </citation>
    <scope>NUCLEOTIDE SEQUENCE [LARGE SCALE GENOMIC DNA]</scope>
</reference>
<dbReference type="Gramene" id="OPUNC05G04740.1">
    <property type="protein sequence ID" value="OPUNC05G04740.1"/>
    <property type="gene ID" value="OPUNC05G04740"/>
</dbReference>
<accession>A0A0E0KZ49</accession>
<dbReference type="HOGENOM" id="CLU_1020776_0_0_1"/>
<dbReference type="STRING" id="4537.A0A0E0KZ49"/>
<evidence type="ECO:0008006" key="3">
    <source>
        <dbReference type="Google" id="ProtNLM"/>
    </source>
</evidence>
<evidence type="ECO:0000313" key="2">
    <source>
        <dbReference type="Proteomes" id="UP000026962"/>
    </source>
</evidence>
<dbReference type="PANTHER" id="PTHR35546:SF105">
    <property type="entry name" value="OS05G0139200 PROTEIN"/>
    <property type="match status" value="1"/>
</dbReference>